<keyword evidence="1" id="KW-0732">Signal</keyword>
<feature type="non-terminal residue" evidence="2">
    <location>
        <position position="125"/>
    </location>
</feature>
<dbReference type="InterPro" id="IPR011989">
    <property type="entry name" value="ARM-like"/>
</dbReference>
<dbReference type="GO" id="GO:0009267">
    <property type="term" value="P:cellular response to starvation"/>
    <property type="evidence" value="ECO:0007669"/>
    <property type="project" value="TreeGrafter"/>
</dbReference>
<dbReference type="OrthoDB" id="7455736at2759"/>
<dbReference type="GO" id="GO:0071230">
    <property type="term" value="P:cellular response to amino acid stimulus"/>
    <property type="evidence" value="ECO:0007669"/>
    <property type="project" value="TreeGrafter"/>
</dbReference>
<dbReference type="PANTHER" id="PTHR12848">
    <property type="entry name" value="REGULATORY-ASSOCIATED PROTEIN OF MTOR"/>
    <property type="match status" value="1"/>
</dbReference>
<proteinExistence type="predicted"/>
<evidence type="ECO:0000256" key="1">
    <source>
        <dbReference type="SAM" id="SignalP"/>
    </source>
</evidence>
<dbReference type="EMBL" id="CAJPVJ010061628">
    <property type="protein sequence ID" value="CAG2184221.1"/>
    <property type="molecule type" value="Genomic_DNA"/>
</dbReference>
<sequence length="125" mass="13943">KLLQSSARELRPLLVFIWAKVLAVDQSCQADLVRDNGHRYFLSVFSDQHMPEEHRTMAAFVMACIVKNHPAGQEAALQGNTPNGNLIDHCLEQLQSQCGDGPNAPISTTPLLRQWLAICLGHIWE</sequence>
<dbReference type="GO" id="GO:0005737">
    <property type="term" value="C:cytoplasm"/>
    <property type="evidence" value="ECO:0007669"/>
    <property type="project" value="TreeGrafter"/>
</dbReference>
<dbReference type="GO" id="GO:0038202">
    <property type="term" value="P:TORC1 signaling"/>
    <property type="evidence" value="ECO:0007669"/>
    <property type="project" value="TreeGrafter"/>
</dbReference>
<organism evidence="2">
    <name type="scientific">Oppiella nova</name>
    <dbReference type="NCBI Taxonomy" id="334625"/>
    <lineage>
        <taxon>Eukaryota</taxon>
        <taxon>Metazoa</taxon>
        <taxon>Ecdysozoa</taxon>
        <taxon>Arthropoda</taxon>
        <taxon>Chelicerata</taxon>
        <taxon>Arachnida</taxon>
        <taxon>Acari</taxon>
        <taxon>Acariformes</taxon>
        <taxon>Sarcoptiformes</taxon>
        <taxon>Oribatida</taxon>
        <taxon>Brachypylina</taxon>
        <taxon>Oppioidea</taxon>
        <taxon>Oppiidae</taxon>
        <taxon>Oppiella</taxon>
    </lineage>
</organism>
<dbReference type="EMBL" id="OC976453">
    <property type="protein sequence ID" value="CAD7668772.1"/>
    <property type="molecule type" value="Genomic_DNA"/>
</dbReference>
<dbReference type="SUPFAM" id="SSF48371">
    <property type="entry name" value="ARM repeat"/>
    <property type="match status" value="1"/>
</dbReference>
<protein>
    <submittedName>
        <fullName evidence="2">Uncharacterized protein</fullName>
    </submittedName>
</protein>
<dbReference type="GO" id="GO:0031931">
    <property type="term" value="C:TORC1 complex"/>
    <property type="evidence" value="ECO:0007669"/>
    <property type="project" value="InterPro"/>
</dbReference>
<evidence type="ECO:0000313" key="3">
    <source>
        <dbReference type="Proteomes" id="UP000728032"/>
    </source>
</evidence>
<accession>A0A7R9MVY9</accession>
<feature type="signal peptide" evidence="1">
    <location>
        <begin position="1"/>
        <end position="30"/>
    </location>
</feature>
<evidence type="ECO:0000313" key="2">
    <source>
        <dbReference type="EMBL" id="CAD7668772.1"/>
    </source>
</evidence>
<dbReference type="GO" id="GO:0010506">
    <property type="term" value="P:regulation of autophagy"/>
    <property type="evidence" value="ECO:0007669"/>
    <property type="project" value="TreeGrafter"/>
</dbReference>
<reference evidence="2" key="1">
    <citation type="submission" date="2020-11" db="EMBL/GenBank/DDBJ databases">
        <authorList>
            <person name="Tran Van P."/>
        </authorList>
    </citation>
    <scope>NUCLEOTIDE SEQUENCE</scope>
</reference>
<feature type="non-terminal residue" evidence="2">
    <location>
        <position position="1"/>
    </location>
</feature>
<feature type="chain" id="PRO_5036403693" evidence="1">
    <location>
        <begin position="31"/>
        <end position="125"/>
    </location>
</feature>
<keyword evidence="3" id="KW-1185">Reference proteome</keyword>
<dbReference type="InterPro" id="IPR016024">
    <property type="entry name" value="ARM-type_fold"/>
</dbReference>
<dbReference type="InterPro" id="IPR004083">
    <property type="entry name" value="Raptor"/>
</dbReference>
<gene>
    <name evidence="2" type="ORF">ONB1V03_LOCUS23641</name>
</gene>
<dbReference type="Proteomes" id="UP000728032">
    <property type="component" value="Unassembled WGS sequence"/>
</dbReference>
<dbReference type="GO" id="GO:0030307">
    <property type="term" value="P:positive regulation of cell growth"/>
    <property type="evidence" value="ECO:0007669"/>
    <property type="project" value="TreeGrafter"/>
</dbReference>
<dbReference type="AlphaFoldDB" id="A0A7R9MVY9"/>
<dbReference type="GO" id="GO:0030674">
    <property type="term" value="F:protein-macromolecule adaptor activity"/>
    <property type="evidence" value="ECO:0007669"/>
    <property type="project" value="TreeGrafter"/>
</dbReference>
<dbReference type="Gene3D" id="1.25.10.10">
    <property type="entry name" value="Leucine-rich Repeat Variant"/>
    <property type="match status" value="1"/>
</dbReference>
<dbReference type="PANTHER" id="PTHR12848:SF16">
    <property type="entry name" value="REGULATORY-ASSOCIATED PROTEIN OF MTOR"/>
    <property type="match status" value="1"/>
</dbReference>
<name>A0A7R9MVY9_9ACAR</name>